<comment type="caution">
    <text evidence="7">The sequence shown here is derived from an EMBL/GenBank/DDBJ whole genome shotgun (WGS) entry which is preliminary data.</text>
</comment>
<feature type="transmembrane region" description="Helical" evidence="5">
    <location>
        <begin position="70"/>
        <end position="89"/>
    </location>
</feature>
<evidence type="ECO:0000256" key="4">
    <source>
        <dbReference type="ARBA" id="ARBA00023136"/>
    </source>
</evidence>
<dbReference type="InterPro" id="IPR004841">
    <property type="entry name" value="AA-permease/SLC12A_dom"/>
</dbReference>
<evidence type="ECO:0000256" key="3">
    <source>
        <dbReference type="ARBA" id="ARBA00022989"/>
    </source>
</evidence>
<feature type="transmembrane region" description="Helical" evidence="5">
    <location>
        <begin position="381"/>
        <end position="402"/>
    </location>
</feature>
<evidence type="ECO:0000256" key="2">
    <source>
        <dbReference type="ARBA" id="ARBA00022692"/>
    </source>
</evidence>
<dbReference type="PANTHER" id="PTHR42770">
    <property type="entry name" value="AMINO ACID TRANSPORTER-RELATED"/>
    <property type="match status" value="1"/>
</dbReference>
<sequence>MQNVQLAPGPGILPGEALPEAPAAAAAPPSKRIALLRVLGPGHVWALGVGIVLVGEFMGWNFAVGKGGPTAALTACWLAGILYTCVAMIDSEITSTVAAAGGQYAQAKHIIGPLAAFNVGLYLVMAYTMLEVSNAIVTGDLLEAFITNLGIPGTIDKRAYMVLTIVALAFLNYRGVLASLTLNLLITAAAFSAIVVLFLASQPWAPGAVLQHDALLVGLPYGSLGILAAMHFGLWFYLGIEGTTQAAEEVRSPARALPLGTMTGMMTLLIAATATWYVCSGLMPWEYLGQAVTPLYDAGRLTGSRWLEVFLFLGTLFATVASANGCINDASRAWFAMGRDRYMPAWFGAVHPTYRTPYRSIVFFVPIAILFAVSTPLDQTITLSILSGLLGYTLMALSIILFRRKWPLGTIQRGYVHPLHPLPALLLLTLCVVTYLAVFLGYGTQLIAMMAFYIGASVWFVLHRYKYVRRGDQFTMHWPRPKGY</sequence>
<evidence type="ECO:0000259" key="6">
    <source>
        <dbReference type="Pfam" id="PF00324"/>
    </source>
</evidence>
<dbReference type="Proteomes" id="UP001156856">
    <property type="component" value="Unassembled WGS sequence"/>
</dbReference>
<gene>
    <name evidence="8" type="ORF">GCM10007888_18680</name>
    <name evidence="7" type="ORF">MOX02_53900</name>
</gene>
<feature type="transmembrane region" description="Helical" evidence="5">
    <location>
        <begin position="217"/>
        <end position="238"/>
    </location>
</feature>
<dbReference type="InterPro" id="IPR050367">
    <property type="entry name" value="APC_superfamily"/>
</dbReference>
<comment type="subcellular location">
    <subcellularLocation>
        <location evidence="1">Membrane</location>
        <topology evidence="1">Multi-pass membrane protein</topology>
    </subcellularLocation>
</comment>
<feature type="transmembrane region" description="Helical" evidence="5">
    <location>
        <begin position="309"/>
        <end position="335"/>
    </location>
</feature>
<protein>
    <submittedName>
        <fullName evidence="7 8">Transporter R00093</fullName>
    </submittedName>
</protein>
<dbReference type="OrthoDB" id="9762947at2"/>
<name>A0A512JBL0_9HYPH</name>
<keyword evidence="4 5" id="KW-0472">Membrane</keyword>
<keyword evidence="3 5" id="KW-1133">Transmembrane helix</keyword>
<feature type="domain" description="Amino acid permease/ SLC12A" evidence="6">
    <location>
        <begin position="50"/>
        <end position="460"/>
    </location>
</feature>
<dbReference type="PANTHER" id="PTHR42770:SF7">
    <property type="entry name" value="MEMBRANE PROTEIN"/>
    <property type="match status" value="1"/>
</dbReference>
<dbReference type="GO" id="GO:0055085">
    <property type="term" value="P:transmembrane transport"/>
    <property type="evidence" value="ECO:0007669"/>
    <property type="project" value="InterPro"/>
</dbReference>
<evidence type="ECO:0000313" key="7">
    <source>
        <dbReference type="EMBL" id="GEP07352.1"/>
    </source>
</evidence>
<dbReference type="PIRSF" id="PIRSF006060">
    <property type="entry name" value="AA_transporter"/>
    <property type="match status" value="1"/>
</dbReference>
<feature type="transmembrane region" description="Helical" evidence="5">
    <location>
        <begin position="184"/>
        <end position="205"/>
    </location>
</feature>
<feature type="transmembrane region" description="Helical" evidence="5">
    <location>
        <begin position="110"/>
        <end position="130"/>
    </location>
</feature>
<evidence type="ECO:0000256" key="5">
    <source>
        <dbReference type="SAM" id="Phobius"/>
    </source>
</evidence>
<dbReference type="GO" id="GO:0016020">
    <property type="term" value="C:membrane"/>
    <property type="evidence" value="ECO:0007669"/>
    <property type="project" value="UniProtKB-SubCell"/>
</dbReference>
<feature type="transmembrane region" description="Helical" evidence="5">
    <location>
        <begin position="44"/>
        <end position="64"/>
    </location>
</feature>
<keyword evidence="10" id="KW-1185">Reference proteome</keyword>
<feature type="transmembrane region" description="Helical" evidence="5">
    <location>
        <begin position="356"/>
        <end position="375"/>
    </location>
</feature>
<dbReference type="Proteomes" id="UP000321960">
    <property type="component" value="Unassembled WGS sequence"/>
</dbReference>
<dbReference type="Gene3D" id="1.20.1740.10">
    <property type="entry name" value="Amino acid/polyamine transporter I"/>
    <property type="match status" value="1"/>
</dbReference>
<dbReference type="Pfam" id="PF00324">
    <property type="entry name" value="AA_permease"/>
    <property type="match status" value="1"/>
</dbReference>
<feature type="transmembrane region" description="Helical" evidence="5">
    <location>
        <begin position="259"/>
        <end position="278"/>
    </location>
</feature>
<feature type="transmembrane region" description="Helical" evidence="5">
    <location>
        <begin position="422"/>
        <end position="440"/>
    </location>
</feature>
<reference evidence="7 9" key="3">
    <citation type="submission" date="2019-07" db="EMBL/GenBank/DDBJ databases">
        <title>Whole genome shotgun sequence of Methylobacterium oxalidis NBRC 107715.</title>
        <authorList>
            <person name="Hosoyama A."/>
            <person name="Uohara A."/>
            <person name="Ohji S."/>
            <person name="Ichikawa N."/>
        </authorList>
    </citation>
    <scope>NUCLEOTIDE SEQUENCE [LARGE SCALE GENOMIC DNA]</scope>
    <source>
        <strain evidence="7 9">NBRC 107715</strain>
    </source>
</reference>
<evidence type="ECO:0000313" key="8">
    <source>
        <dbReference type="EMBL" id="GLS63487.1"/>
    </source>
</evidence>
<accession>A0A512JBL0</accession>
<evidence type="ECO:0000313" key="10">
    <source>
        <dbReference type="Proteomes" id="UP001156856"/>
    </source>
</evidence>
<reference evidence="10" key="2">
    <citation type="journal article" date="2019" name="Int. J. Syst. Evol. Microbiol.">
        <title>The Global Catalogue of Microorganisms (GCM) 10K type strain sequencing project: providing services to taxonomists for standard genome sequencing and annotation.</title>
        <authorList>
            <consortium name="The Broad Institute Genomics Platform"/>
            <consortium name="The Broad Institute Genome Sequencing Center for Infectious Disease"/>
            <person name="Wu L."/>
            <person name="Ma J."/>
        </authorList>
    </citation>
    <scope>NUCLEOTIDE SEQUENCE [LARGE SCALE GENOMIC DNA]</scope>
    <source>
        <strain evidence="10">NBRC 107715</strain>
    </source>
</reference>
<keyword evidence="2 5" id="KW-0812">Transmembrane</keyword>
<evidence type="ECO:0000256" key="1">
    <source>
        <dbReference type="ARBA" id="ARBA00004141"/>
    </source>
</evidence>
<feature type="transmembrane region" description="Helical" evidence="5">
    <location>
        <begin position="159"/>
        <end position="177"/>
    </location>
</feature>
<dbReference type="AlphaFoldDB" id="A0A512JBL0"/>
<dbReference type="EMBL" id="BSPK01000024">
    <property type="protein sequence ID" value="GLS63487.1"/>
    <property type="molecule type" value="Genomic_DNA"/>
</dbReference>
<feature type="transmembrane region" description="Helical" evidence="5">
    <location>
        <begin position="446"/>
        <end position="462"/>
    </location>
</feature>
<proteinExistence type="predicted"/>
<dbReference type="RefSeq" id="WP_147028817.1">
    <property type="nucleotide sequence ID" value="NZ_BJZU01000149.1"/>
</dbReference>
<reference evidence="8" key="1">
    <citation type="journal article" date="2014" name="Int. J. Syst. Evol. Microbiol.">
        <title>Complete genome of a new Firmicutes species belonging to the dominant human colonic microbiota ('Ruminococcus bicirculans') reveals two chromosomes and a selective capacity to utilize plant glucans.</title>
        <authorList>
            <consortium name="NISC Comparative Sequencing Program"/>
            <person name="Wegmann U."/>
            <person name="Louis P."/>
            <person name="Goesmann A."/>
            <person name="Henrissat B."/>
            <person name="Duncan S.H."/>
            <person name="Flint H.J."/>
        </authorList>
    </citation>
    <scope>NUCLEOTIDE SEQUENCE</scope>
    <source>
        <strain evidence="8">NBRC 107715</strain>
    </source>
</reference>
<dbReference type="EMBL" id="BJZU01000149">
    <property type="protein sequence ID" value="GEP07352.1"/>
    <property type="molecule type" value="Genomic_DNA"/>
</dbReference>
<organism evidence="7 9">
    <name type="scientific">Methylobacterium oxalidis</name>
    <dbReference type="NCBI Taxonomy" id="944322"/>
    <lineage>
        <taxon>Bacteria</taxon>
        <taxon>Pseudomonadati</taxon>
        <taxon>Pseudomonadota</taxon>
        <taxon>Alphaproteobacteria</taxon>
        <taxon>Hyphomicrobiales</taxon>
        <taxon>Methylobacteriaceae</taxon>
        <taxon>Methylobacterium</taxon>
    </lineage>
</organism>
<reference evidence="8" key="4">
    <citation type="submission" date="2023-01" db="EMBL/GenBank/DDBJ databases">
        <title>Draft genome sequence of Methylobacterium oxalidis strain NBRC 107715.</title>
        <authorList>
            <person name="Sun Q."/>
            <person name="Mori K."/>
        </authorList>
    </citation>
    <scope>NUCLEOTIDE SEQUENCE</scope>
    <source>
        <strain evidence="8">NBRC 107715</strain>
    </source>
</reference>
<evidence type="ECO:0000313" key="9">
    <source>
        <dbReference type="Proteomes" id="UP000321960"/>
    </source>
</evidence>